<comment type="caution">
    <text evidence="2">The sequence shown here is derived from an EMBL/GenBank/DDBJ whole genome shotgun (WGS) entry which is preliminary data.</text>
</comment>
<gene>
    <name evidence="2" type="ORF">N7472_009371</name>
</gene>
<dbReference type="InterPro" id="IPR051678">
    <property type="entry name" value="AGP_Transferase"/>
</dbReference>
<dbReference type="InterPro" id="IPR011009">
    <property type="entry name" value="Kinase-like_dom_sf"/>
</dbReference>
<dbReference type="EMBL" id="JAPQKP010000006">
    <property type="protein sequence ID" value="KAJ5184531.1"/>
    <property type="molecule type" value="Genomic_DNA"/>
</dbReference>
<reference evidence="2" key="1">
    <citation type="submission" date="2022-11" db="EMBL/GenBank/DDBJ databases">
        <authorList>
            <person name="Petersen C."/>
        </authorList>
    </citation>
    <scope>NUCLEOTIDE SEQUENCE</scope>
    <source>
        <strain evidence="2">IBT 16849</strain>
    </source>
</reference>
<dbReference type="Proteomes" id="UP001150879">
    <property type="component" value="Unassembled WGS sequence"/>
</dbReference>
<name>A0A9W9IZ91_9EURO</name>
<dbReference type="AlphaFoldDB" id="A0A9W9IZ91"/>
<protein>
    <submittedName>
        <fullName evidence="2">Aminoglycoside phosphotransferase</fullName>
    </submittedName>
</protein>
<evidence type="ECO:0000313" key="2">
    <source>
        <dbReference type="EMBL" id="KAJ5184531.1"/>
    </source>
</evidence>
<dbReference type="PANTHER" id="PTHR21310:SF54">
    <property type="entry name" value="AMINOGLYCOSIDE PHOSPHOTRANSFERASE DOMAIN-CONTAINING PROTEIN"/>
    <property type="match status" value="1"/>
</dbReference>
<proteinExistence type="predicted"/>
<dbReference type="Pfam" id="PF01636">
    <property type="entry name" value="APH"/>
    <property type="match status" value="1"/>
</dbReference>
<feature type="domain" description="Aminoglycoside phosphotransferase" evidence="1">
    <location>
        <begin position="37"/>
        <end position="211"/>
    </location>
</feature>
<accession>A0A9W9IZ91</accession>
<dbReference type="OrthoDB" id="2906425at2759"/>
<sequence length="248" mass="29270">MAWYGVRPPPVIFKDLGLFVKWGCGIRISERQSLYAIGQRLKDRVPVPETYGWRKDGDQVFIYMEYMPGQTLEQVWDILQLDNRVSIYSELRAIFDNLRKLEQDPDDRFIGMVPLAFHVSSMSEAGPFDTVQKFHNWFTFLYRKPMPDRYSVPIEPFRDDLPDDSPINFTHGDLHRSNILITSSQPYRVLAIIDWEQSGWLPAYWEARKAQYSTNRNKEWSTTYLPRVLCQFTSTWEPWDYCTIAMGC</sequence>
<evidence type="ECO:0000313" key="3">
    <source>
        <dbReference type="Proteomes" id="UP001150879"/>
    </source>
</evidence>
<dbReference type="PANTHER" id="PTHR21310">
    <property type="entry name" value="AMINOGLYCOSIDE PHOSPHOTRANSFERASE-RELATED-RELATED"/>
    <property type="match status" value="1"/>
</dbReference>
<keyword evidence="3" id="KW-1185">Reference proteome</keyword>
<evidence type="ECO:0000259" key="1">
    <source>
        <dbReference type="Pfam" id="PF01636"/>
    </source>
</evidence>
<dbReference type="SUPFAM" id="SSF56112">
    <property type="entry name" value="Protein kinase-like (PK-like)"/>
    <property type="match status" value="1"/>
</dbReference>
<reference evidence="2" key="2">
    <citation type="journal article" date="2023" name="IMA Fungus">
        <title>Comparative genomic study of the Penicillium genus elucidates a diverse pangenome and 15 lateral gene transfer events.</title>
        <authorList>
            <person name="Petersen C."/>
            <person name="Sorensen T."/>
            <person name="Nielsen M.R."/>
            <person name="Sondergaard T.E."/>
            <person name="Sorensen J.L."/>
            <person name="Fitzpatrick D.A."/>
            <person name="Frisvad J.C."/>
            <person name="Nielsen K.L."/>
        </authorList>
    </citation>
    <scope>NUCLEOTIDE SEQUENCE</scope>
    <source>
        <strain evidence="2">IBT 16849</strain>
    </source>
</reference>
<dbReference type="InterPro" id="IPR002575">
    <property type="entry name" value="Aminoglycoside_PTrfase"/>
</dbReference>
<organism evidence="2 3">
    <name type="scientific">Penicillium cf. griseofulvum</name>
    <dbReference type="NCBI Taxonomy" id="2972120"/>
    <lineage>
        <taxon>Eukaryota</taxon>
        <taxon>Fungi</taxon>
        <taxon>Dikarya</taxon>
        <taxon>Ascomycota</taxon>
        <taxon>Pezizomycotina</taxon>
        <taxon>Eurotiomycetes</taxon>
        <taxon>Eurotiomycetidae</taxon>
        <taxon>Eurotiales</taxon>
        <taxon>Aspergillaceae</taxon>
        <taxon>Penicillium</taxon>
    </lineage>
</organism>
<dbReference type="Gene3D" id="3.90.1200.10">
    <property type="match status" value="1"/>
</dbReference>